<keyword evidence="4 11" id="KW-0479">Metal-binding</keyword>
<sequence>MEFNRPVRMGVDYYPEHWDSALWEQDARLMAESGVHLVRVGEFAWSRMEPADGQFDWKWLDQALDILHSHGLEIIIGTPTMTPPRWLTEKCPDILPILPNGQRYHEGVRGHRCYNSPSMRTYSARIVQKLSERYAKHPGVVGWQTDNEFSFTDCQCSACADAFREWVQARYSTLEQVNQRWGTVVWSGEYSDWEQITPPYGGSTFQNPSFLLDYSRFQSDSIVAFQQIQVDIIRRNCPDHAITHNFHSYPQKADQYKIAAELDFASFDYYPNPSPNKIETAPYSGALSLDLTRGIKRRNFWIMEQLSGPPGCWFPMWRAPRPGFLRAYSWQTIARGADAVVHFRWRSATVGAEQFWHGLIDHSNVPGRRFKEFQQLCTEVNRLGERLQGSTLDNEVAILHSHEQLYALHIQPQAEGLNYYENIKVWHRALTKLGISTDVIHSSASLDGYKIIIAPHLYLLDEATAERLQAFAAAGGTLILTHRSGVKDDHNVCVMASLPGLLSACSGVRVTEYDPVGGDTITIRDDQGNEYAASQWADVLELDTAQPVAVYADQFYAESAAVTRNQWGEGQVYYIATQPEEAYLRKLLRTIGDKRQLAGIEALPEGVQITTRTGPNGSFRFILNLSPETVSIQLNATYTSALDGLIKEDQLLLDPFDLEILEIEK</sequence>
<dbReference type="GO" id="GO:0006012">
    <property type="term" value="P:galactose metabolic process"/>
    <property type="evidence" value="ECO:0007669"/>
    <property type="project" value="InterPro"/>
</dbReference>
<evidence type="ECO:0000259" key="13">
    <source>
        <dbReference type="Pfam" id="PF08532"/>
    </source>
</evidence>
<reference evidence="15 16" key="1">
    <citation type="submission" date="2018-01" db="EMBL/GenBank/DDBJ databases">
        <title>Genome sequence of the PGP bacterium Paenibacillus illinoisensis E3.</title>
        <authorList>
            <person name="Rolli E."/>
            <person name="Marasco R."/>
            <person name="Bessem C."/>
            <person name="Michoud G."/>
            <person name="Gaiarsa S."/>
            <person name="Borin S."/>
            <person name="Daffonchio D."/>
        </authorList>
    </citation>
    <scope>NUCLEOTIDE SEQUENCE [LARGE SCALE GENOMIC DNA]</scope>
    <source>
        <strain evidence="15 16">E3</strain>
    </source>
</reference>
<dbReference type="Pfam" id="PF02449">
    <property type="entry name" value="Glyco_hydro_42"/>
    <property type="match status" value="1"/>
</dbReference>
<organism evidence="15 16">
    <name type="scientific">Paenibacillus illinoisensis</name>
    <dbReference type="NCBI Taxonomy" id="59845"/>
    <lineage>
        <taxon>Bacteria</taxon>
        <taxon>Bacillati</taxon>
        <taxon>Bacillota</taxon>
        <taxon>Bacilli</taxon>
        <taxon>Bacillales</taxon>
        <taxon>Paenibacillaceae</taxon>
        <taxon>Paenibacillus</taxon>
    </lineage>
</organism>
<dbReference type="SUPFAM" id="SSF51445">
    <property type="entry name" value="(Trans)glycosidases"/>
    <property type="match status" value="1"/>
</dbReference>
<feature type="binding site" evidence="10">
    <location>
        <position position="313"/>
    </location>
    <ligand>
        <name>substrate</name>
    </ligand>
</feature>
<evidence type="ECO:0000256" key="11">
    <source>
        <dbReference type="PIRSR" id="PIRSR001084-3"/>
    </source>
</evidence>
<dbReference type="InterPro" id="IPR017853">
    <property type="entry name" value="GH"/>
</dbReference>
<dbReference type="SUPFAM" id="SSF52317">
    <property type="entry name" value="Class I glutamine amidotransferase-like"/>
    <property type="match status" value="1"/>
</dbReference>
<dbReference type="InterPro" id="IPR013739">
    <property type="entry name" value="Beta_galactosidase_C"/>
</dbReference>
<evidence type="ECO:0000256" key="8">
    <source>
        <dbReference type="PIRNR" id="PIRNR001084"/>
    </source>
</evidence>
<comment type="similarity">
    <text evidence="2 8">Belongs to the glycosyl hydrolase 42 family.</text>
</comment>
<feature type="binding site" evidence="11">
    <location>
        <position position="154"/>
    </location>
    <ligand>
        <name>Zn(2+)</name>
        <dbReference type="ChEBI" id="CHEBI:29105"/>
    </ligand>
</feature>
<evidence type="ECO:0000256" key="6">
    <source>
        <dbReference type="ARBA" id="ARBA00022833"/>
    </source>
</evidence>
<evidence type="ECO:0000256" key="10">
    <source>
        <dbReference type="PIRSR" id="PIRSR001084-2"/>
    </source>
</evidence>
<dbReference type="OrthoDB" id="9800974at2"/>
<evidence type="ECO:0000313" key="15">
    <source>
        <dbReference type="EMBL" id="PYY26610.1"/>
    </source>
</evidence>
<feature type="active site" description="Nucleophile" evidence="9">
    <location>
        <position position="304"/>
    </location>
</feature>
<name>A0A2W0C3B2_9BACL</name>
<comment type="catalytic activity">
    <reaction evidence="1 8">
        <text>Hydrolysis of terminal non-reducing beta-D-galactose residues in beta-D-galactosides.</text>
        <dbReference type="EC" id="3.2.1.23"/>
    </reaction>
</comment>
<evidence type="ECO:0000256" key="4">
    <source>
        <dbReference type="ARBA" id="ARBA00022723"/>
    </source>
</evidence>
<dbReference type="InterPro" id="IPR003476">
    <property type="entry name" value="Glyco_hydro_42"/>
</dbReference>
<dbReference type="Gene3D" id="3.40.50.880">
    <property type="match status" value="1"/>
</dbReference>
<dbReference type="AlphaFoldDB" id="A0A2W0C3B2"/>
<dbReference type="Pfam" id="PF08533">
    <property type="entry name" value="Glyco_hydro_42C"/>
    <property type="match status" value="1"/>
</dbReference>
<evidence type="ECO:0000256" key="9">
    <source>
        <dbReference type="PIRSR" id="PIRSR001084-1"/>
    </source>
</evidence>
<feature type="active site" description="Proton donor" evidence="9">
    <location>
        <position position="148"/>
    </location>
</feature>
<protein>
    <recommendedName>
        <fullName evidence="3 8">Beta-galactosidase</fullName>
        <shortName evidence="8">Beta-gal</shortName>
        <ecNumber evidence="3 8">3.2.1.23</ecNumber>
    </recommendedName>
</protein>
<dbReference type="EMBL" id="PRLG01000029">
    <property type="protein sequence ID" value="PYY26610.1"/>
    <property type="molecule type" value="Genomic_DNA"/>
</dbReference>
<dbReference type="Gene3D" id="2.60.40.1180">
    <property type="entry name" value="Golgi alpha-mannosidase II"/>
    <property type="match status" value="1"/>
</dbReference>
<feature type="binding site" evidence="11">
    <location>
        <position position="113"/>
    </location>
    <ligand>
        <name>Zn(2+)</name>
        <dbReference type="ChEBI" id="CHEBI:29105"/>
    </ligand>
</feature>
<evidence type="ECO:0000256" key="5">
    <source>
        <dbReference type="ARBA" id="ARBA00022801"/>
    </source>
</evidence>
<feature type="binding site" evidence="10">
    <location>
        <position position="147"/>
    </location>
    <ligand>
        <name>substrate</name>
    </ligand>
</feature>
<evidence type="ECO:0000259" key="14">
    <source>
        <dbReference type="Pfam" id="PF08533"/>
    </source>
</evidence>
<dbReference type="GO" id="GO:0046872">
    <property type="term" value="F:metal ion binding"/>
    <property type="evidence" value="ECO:0007669"/>
    <property type="project" value="UniProtKB-KW"/>
</dbReference>
<dbReference type="InterPro" id="IPR029062">
    <property type="entry name" value="Class_I_gatase-like"/>
</dbReference>
<evidence type="ECO:0000313" key="16">
    <source>
        <dbReference type="Proteomes" id="UP000247459"/>
    </source>
</evidence>
<dbReference type="CDD" id="cd03143">
    <property type="entry name" value="A4_beta-galactosidase_middle_domain"/>
    <property type="match status" value="1"/>
</dbReference>
<accession>A0A2W0C3B2</accession>
<evidence type="ECO:0000256" key="2">
    <source>
        <dbReference type="ARBA" id="ARBA00005940"/>
    </source>
</evidence>
<evidence type="ECO:0000259" key="12">
    <source>
        <dbReference type="Pfam" id="PF02449"/>
    </source>
</evidence>
<feature type="binding site" evidence="11">
    <location>
        <position position="159"/>
    </location>
    <ligand>
        <name>Zn(2+)</name>
        <dbReference type="ChEBI" id="CHEBI:29105"/>
    </ligand>
</feature>
<dbReference type="PIRSF" id="PIRSF001084">
    <property type="entry name" value="B-galactosidase"/>
    <property type="match status" value="1"/>
</dbReference>
<dbReference type="InterPro" id="IPR013529">
    <property type="entry name" value="Glyco_hydro_42_N"/>
</dbReference>
<dbReference type="InterPro" id="IPR013738">
    <property type="entry name" value="Beta_galactosidase_Trimer"/>
</dbReference>
<comment type="caution">
    <text evidence="15">The sequence shown here is derived from an EMBL/GenBank/DDBJ whole genome shotgun (WGS) entry which is preliminary data.</text>
</comment>
<feature type="domain" description="Glycoside hydrolase family 42 N-terminal" evidence="12">
    <location>
        <begin position="12"/>
        <end position="382"/>
    </location>
</feature>
<dbReference type="EC" id="3.2.1.23" evidence="3 8"/>
<proteinExistence type="inferred from homology"/>
<evidence type="ECO:0000256" key="7">
    <source>
        <dbReference type="ARBA" id="ARBA00023295"/>
    </source>
</evidence>
<feature type="domain" description="Beta-galactosidase trimerisation" evidence="13">
    <location>
        <begin position="395"/>
        <end position="597"/>
    </location>
</feature>
<keyword evidence="5 8" id="KW-0378">Hydrolase</keyword>
<dbReference type="Gene3D" id="3.20.20.80">
    <property type="entry name" value="Glycosidases"/>
    <property type="match status" value="1"/>
</dbReference>
<feature type="binding site" evidence="11">
    <location>
        <position position="156"/>
    </location>
    <ligand>
        <name>Zn(2+)</name>
        <dbReference type="ChEBI" id="CHEBI:29105"/>
    </ligand>
</feature>
<evidence type="ECO:0000256" key="1">
    <source>
        <dbReference type="ARBA" id="ARBA00001412"/>
    </source>
</evidence>
<keyword evidence="6 11" id="KW-0862">Zinc</keyword>
<dbReference type="PANTHER" id="PTHR36447">
    <property type="entry name" value="BETA-GALACTOSIDASE GANA"/>
    <property type="match status" value="1"/>
</dbReference>
<dbReference type="Pfam" id="PF08532">
    <property type="entry name" value="Glyco_hydro_42M"/>
    <property type="match status" value="1"/>
</dbReference>
<dbReference type="InterPro" id="IPR013780">
    <property type="entry name" value="Glyco_hydro_b"/>
</dbReference>
<dbReference type="PANTHER" id="PTHR36447:SF2">
    <property type="entry name" value="BETA-GALACTOSIDASE YESZ"/>
    <property type="match status" value="1"/>
</dbReference>
<gene>
    <name evidence="15" type="primary">bgaA</name>
    <name evidence="15" type="ORF">PIL02S_06020</name>
</gene>
<feature type="domain" description="Beta-galactosidase C-terminal" evidence="14">
    <location>
        <begin position="606"/>
        <end position="662"/>
    </location>
</feature>
<evidence type="ECO:0000256" key="3">
    <source>
        <dbReference type="ARBA" id="ARBA00012756"/>
    </source>
</evidence>
<feature type="binding site" evidence="10">
    <location>
        <position position="109"/>
    </location>
    <ligand>
        <name>substrate</name>
    </ligand>
</feature>
<dbReference type="RefSeq" id="WP_110822524.1">
    <property type="nucleotide sequence ID" value="NZ_JAXBDC010000001.1"/>
</dbReference>
<dbReference type="GO" id="GO:0004565">
    <property type="term" value="F:beta-galactosidase activity"/>
    <property type="evidence" value="ECO:0007669"/>
    <property type="project" value="UniProtKB-EC"/>
</dbReference>
<keyword evidence="7 8" id="KW-0326">Glycosidase</keyword>
<dbReference type="Proteomes" id="UP000247459">
    <property type="component" value="Unassembled WGS sequence"/>
</dbReference>
<dbReference type="GO" id="GO:0009341">
    <property type="term" value="C:beta-galactosidase complex"/>
    <property type="evidence" value="ECO:0007669"/>
    <property type="project" value="InterPro"/>
</dbReference>